<name>A0ABY8HJ23_ENSAD</name>
<dbReference type="InterPro" id="IPR029063">
    <property type="entry name" value="SAM-dependent_MTases_sf"/>
</dbReference>
<dbReference type="GO" id="GO:0008168">
    <property type="term" value="F:methyltransferase activity"/>
    <property type="evidence" value="ECO:0007669"/>
    <property type="project" value="UniProtKB-KW"/>
</dbReference>
<dbReference type="Gene3D" id="3.40.50.150">
    <property type="entry name" value="Vaccinia Virus protein VP39"/>
    <property type="match status" value="1"/>
</dbReference>
<organism evidence="2 3">
    <name type="scientific">Ensifer adhaerens</name>
    <name type="common">Sinorhizobium morelense</name>
    <dbReference type="NCBI Taxonomy" id="106592"/>
    <lineage>
        <taxon>Bacteria</taxon>
        <taxon>Pseudomonadati</taxon>
        <taxon>Pseudomonadota</taxon>
        <taxon>Alphaproteobacteria</taxon>
        <taxon>Hyphomicrobiales</taxon>
        <taxon>Rhizobiaceae</taxon>
        <taxon>Sinorhizobium/Ensifer group</taxon>
        <taxon>Ensifer</taxon>
    </lineage>
</organism>
<evidence type="ECO:0000259" key="1">
    <source>
        <dbReference type="Pfam" id="PF05050"/>
    </source>
</evidence>
<sequence length="249" mass="28054">MTKGKLFNRVLRSAASMLTRQGFHVSEERYSAAYLKRYGFDINTFIDVGVYQGSPVFYELFKDKKFVLVDPQPDTMEKAADSVKGLNFDYIQSGAGSAKGVATLSLEGPSSSLMKRRDWKRQPEKTVEIQISPLDELLENKGYKGPFGLKVDTEGFDLDVLKGAEKTLRETQFVFTEASLRRRFEGSYRFSELVAYMAEQGFEVADVIPHRSHNRLVDVLFVRSDSSYLEPNAVPVRMVGSSGKTNNQS</sequence>
<accession>A0ABY8HJ23</accession>
<dbReference type="InterPro" id="IPR053188">
    <property type="entry name" value="FkbM_Methyltransferase"/>
</dbReference>
<reference evidence="2 3" key="1">
    <citation type="submission" date="2023-03" db="EMBL/GenBank/DDBJ databases">
        <title>Comparative genome and transcriptome analysis combination mining strategies for increasing vitamin B12 production of Ensifer adhaerens strain.</title>
        <authorList>
            <person name="Yongheng L."/>
        </authorList>
    </citation>
    <scope>NUCLEOTIDE SEQUENCE [LARGE SCALE GENOMIC DNA]</scope>
    <source>
        <strain evidence="2 3">Casida A-T305</strain>
    </source>
</reference>
<protein>
    <submittedName>
        <fullName evidence="2">FkbM family methyltransferase</fullName>
    </submittedName>
</protein>
<dbReference type="PANTHER" id="PTHR36973:SF4">
    <property type="entry name" value="NODULATION PROTEIN"/>
    <property type="match status" value="1"/>
</dbReference>
<dbReference type="PANTHER" id="PTHR36973">
    <property type="entry name" value="SLL1456 PROTEIN-RELATED"/>
    <property type="match status" value="1"/>
</dbReference>
<gene>
    <name evidence="2" type="ORF">P4B07_06810</name>
</gene>
<evidence type="ECO:0000313" key="3">
    <source>
        <dbReference type="Proteomes" id="UP001214094"/>
    </source>
</evidence>
<dbReference type="EMBL" id="CP121308">
    <property type="protein sequence ID" value="WFP92067.1"/>
    <property type="molecule type" value="Genomic_DNA"/>
</dbReference>
<feature type="domain" description="Methyltransferase FkbM" evidence="1">
    <location>
        <begin position="47"/>
        <end position="203"/>
    </location>
</feature>
<dbReference type="RefSeq" id="WP_034790938.1">
    <property type="nucleotide sequence ID" value="NZ_CP015880.1"/>
</dbReference>
<dbReference type="InterPro" id="IPR006342">
    <property type="entry name" value="FkbM_mtfrase"/>
</dbReference>
<keyword evidence="2" id="KW-0808">Transferase</keyword>
<keyword evidence="3" id="KW-1185">Reference proteome</keyword>
<keyword evidence="2" id="KW-0489">Methyltransferase</keyword>
<proteinExistence type="predicted"/>
<dbReference type="Pfam" id="PF05050">
    <property type="entry name" value="Methyltransf_21"/>
    <property type="match status" value="1"/>
</dbReference>
<dbReference type="GO" id="GO:0032259">
    <property type="term" value="P:methylation"/>
    <property type="evidence" value="ECO:0007669"/>
    <property type="project" value="UniProtKB-KW"/>
</dbReference>
<dbReference type="Proteomes" id="UP001214094">
    <property type="component" value="Chromosome"/>
</dbReference>
<dbReference type="NCBIfam" id="TIGR01444">
    <property type="entry name" value="fkbM_fam"/>
    <property type="match status" value="1"/>
</dbReference>
<evidence type="ECO:0000313" key="2">
    <source>
        <dbReference type="EMBL" id="WFP92067.1"/>
    </source>
</evidence>
<dbReference type="SUPFAM" id="SSF53335">
    <property type="entry name" value="S-adenosyl-L-methionine-dependent methyltransferases"/>
    <property type="match status" value="1"/>
</dbReference>
<dbReference type="GeneID" id="29519157"/>